<reference evidence="3" key="1">
    <citation type="submission" date="2016-11" db="UniProtKB">
        <authorList>
            <consortium name="WormBaseParasite"/>
        </authorList>
    </citation>
    <scope>IDENTIFICATION</scope>
</reference>
<accession>A0A1I8IWH9</accession>
<evidence type="ECO:0000313" key="2">
    <source>
        <dbReference type="Proteomes" id="UP000095280"/>
    </source>
</evidence>
<keyword evidence="2" id="KW-1185">Reference proteome</keyword>
<evidence type="ECO:0000256" key="1">
    <source>
        <dbReference type="SAM" id="MobiDB-lite"/>
    </source>
</evidence>
<feature type="region of interest" description="Disordered" evidence="1">
    <location>
        <begin position="141"/>
        <end position="160"/>
    </location>
</feature>
<dbReference type="WBParaSite" id="maker-uti_cns_0017414-snap-gene-0.2-mRNA-1">
    <property type="protein sequence ID" value="maker-uti_cns_0017414-snap-gene-0.2-mRNA-1"/>
    <property type="gene ID" value="maker-uti_cns_0017414-snap-gene-0.2"/>
</dbReference>
<feature type="region of interest" description="Disordered" evidence="1">
    <location>
        <begin position="168"/>
        <end position="189"/>
    </location>
</feature>
<dbReference type="Proteomes" id="UP000095280">
    <property type="component" value="Unplaced"/>
</dbReference>
<proteinExistence type="predicted"/>
<protein>
    <submittedName>
        <fullName evidence="3">Myosin motor domain-containing protein</fullName>
    </submittedName>
</protein>
<name>A0A1I8IWH9_9PLAT</name>
<sequence>CLKLANPRNRPCLHPSAQNSQLETLRHAAALRSASASEDRDQVRKAISRSLNLPPGRHVLNFTKAPTRLPPGFEDGVIHPLQLWYRGGHRCRCLQKEPLRLKDYGQKLMQAVGHRQDFHEPRASRGPAEQGVLASALSVLHSSEEVRPPPQSTGRCSSQRSTAMLIKALEAKNPTPDMATLGARSSRTR</sequence>
<evidence type="ECO:0000313" key="3">
    <source>
        <dbReference type="WBParaSite" id="maker-uti_cns_0017414-snap-gene-0.2-mRNA-1"/>
    </source>
</evidence>
<dbReference type="AlphaFoldDB" id="A0A1I8IWH9"/>
<organism evidence="2 3">
    <name type="scientific">Macrostomum lignano</name>
    <dbReference type="NCBI Taxonomy" id="282301"/>
    <lineage>
        <taxon>Eukaryota</taxon>
        <taxon>Metazoa</taxon>
        <taxon>Spiralia</taxon>
        <taxon>Lophotrochozoa</taxon>
        <taxon>Platyhelminthes</taxon>
        <taxon>Rhabditophora</taxon>
        <taxon>Macrostomorpha</taxon>
        <taxon>Macrostomida</taxon>
        <taxon>Macrostomidae</taxon>
        <taxon>Macrostomum</taxon>
    </lineage>
</organism>